<evidence type="ECO:0000313" key="2">
    <source>
        <dbReference type="Proteomes" id="UP000606653"/>
    </source>
</evidence>
<reference evidence="2" key="1">
    <citation type="journal article" date="2019" name="Int. J. Syst. Evol. Microbiol.">
        <title>The Global Catalogue of Microorganisms (GCM) 10K type strain sequencing project: providing services to taxonomists for standard genome sequencing and annotation.</title>
        <authorList>
            <consortium name="The Broad Institute Genomics Platform"/>
            <consortium name="The Broad Institute Genome Sequencing Center for Infectious Disease"/>
            <person name="Wu L."/>
            <person name="Ma J."/>
        </authorList>
    </citation>
    <scope>NUCLEOTIDE SEQUENCE [LARGE SCALE GENOMIC DNA]</scope>
    <source>
        <strain evidence="2">CGMCC 1.6964</strain>
    </source>
</reference>
<accession>A0ABQ2L0D4</accession>
<comment type="caution">
    <text evidence="1">The sequence shown here is derived from an EMBL/GenBank/DDBJ whole genome shotgun (WGS) entry which is preliminary data.</text>
</comment>
<dbReference type="Gene3D" id="3.40.50.300">
    <property type="entry name" value="P-loop containing nucleotide triphosphate hydrolases"/>
    <property type="match status" value="1"/>
</dbReference>
<keyword evidence="2" id="KW-1185">Reference proteome</keyword>
<gene>
    <name evidence="1" type="ORF">GCM10010969_17390</name>
</gene>
<dbReference type="Pfam" id="PF13671">
    <property type="entry name" value="AAA_33"/>
    <property type="match status" value="1"/>
</dbReference>
<name>A0ABQ2L0D4_9BACL</name>
<protein>
    <submittedName>
        <fullName evidence="1">Uncharacterized protein</fullName>
    </submittedName>
</protein>
<dbReference type="InterPro" id="IPR027417">
    <property type="entry name" value="P-loop_NTPase"/>
</dbReference>
<dbReference type="Proteomes" id="UP000606653">
    <property type="component" value="Unassembled WGS sequence"/>
</dbReference>
<organism evidence="1 2">
    <name type="scientific">Saccharibacillus kuerlensis</name>
    <dbReference type="NCBI Taxonomy" id="459527"/>
    <lineage>
        <taxon>Bacteria</taxon>
        <taxon>Bacillati</taxon>
        <taxon>Bacillota</taxon>
        <taxon>Bacilli</taxon>
        <taxon>Bacillales</taxon>
        <taxon>Paenibacillaceae</taxon>
        <taxon>Saccharibacillus</taxon>
    </lineage>
</organism>
<proteinExistence type="predicted"/>
<dbReference type="SUPFAM" id="SSF52540">
    <property type="entry name" value="P-loop containing nucleoside triphosphate hydrolases"/>
    <property type="match status" value="1"/>
</dbReference>
<dbReference type="EMBL" id="BMLN01000004">
    <property type="protein sequence ID" value="GGN98365.1"/>
    <property type="molecule type" value="Genomic_DNA"/>
</dbReference>
<evidence type="ECO:0000313" key="1">
    <source>
        <dbReference type="EMBL" id="GGN98365.1"/>
    </source>
</evidence>
<sequence length="222" mass="24990">MTLNLGIEGENNMRKLVFFVGGAGSGKTTIAKGITIKEHPVFLDMDTASRPASEKIMTLAGHDPHDRDSQAYKELCRDLGYRLTMDTALENLELGSDVFAIGPFTSEIRNPHWIHEELAKIGATVNDVEVKVIYVYLGDMTQYKKRIAERGHKADEWKLANWDLFVQRMQRTEVLWDLPGNSILYFDNSEGTLEENIISVEKFIYADKETAQESMSVSAGQA</sequence>